<dbReference type="Gene3D" id="2.30.30.40">
    <property type="entry name" value="SH3 Domains"/>
    <property type="match status" value="1"/>
</dbReference>
<keyword evidence="5" id="KW-1185">Reference proteome</keyword>
<protein>
    <recommendedName>
        <fullName evidence="3">SH3b domain-containing protein</fullName>
    </recommendedName>
</protein>
<feature type="compositionally biased region" description="Polar residues" evidence="1">
    <location>
        <begin position="204"/>
        <end position="220"/>
    </location>
</feature>
<evidence type="ECO:0000259" key="3">
    <source>
        <dbReference type="Pfam" id="PF08239"/>
    </source>
</evidence>
<comment type="caution">
    <text evidence="4">The sequence shown here is derived from an EMBL/GenBank/DDBJ whole genome shotgun (WGS) entry which is preliminary data.</text>
</comment>
<feature type="region of interest" description="Disordered" evidence="1">
    <location>
        <begin position="204"/>
        <end position="248"/>
    </location>
</feature>
<evidence type="ECO:0000256" key="2">
    <source>
        <dbReference type="SAM" id="SignalP"/>
    </source>
</evidence>
<dbReference type="STRING" id="549789.NIES30_07015"/>
<feature type="domain" description="SH3b" evidence="3">
    <location>
        <begin position="93"/>
        <end position="148"/>
    </location>
</feature>
<organism evidence="4 5">
    <name type="scientific">Phormidium tenue NIES-30</name>
    <dbReference type="NCBI Taxonomy" id="549789"/>
    <lineage>
        <taxon>Bacteria</taxon>
        <taxon>Bacillati</taxon>
        <taxon>Cyanobacteriota</taxon>
        <taxon>Cyanophyceae</taxon>
        <taxon>Oscillatoriophycideae</taxon>
        <taxon>Oscillatoriales</taxon>
        <taxon>Oscillatoriaceae</taxon>
        <taxon>Phormidium</taxon>
    </lineage>
</organism>
<evidence type="ECO:0000256" key="1">
    <source>
        <dbReference type="SAM" id="MobiDB-lite"/>
    </source>
</evidence>
<dbReference type="Pfam" id="PF08239">
    <property type="entry name" value="SH3_3"/>
    <property type="match status" value="1"/>
</dbReference>
<evidence type="ECO:0000313" key="5">
    <source>
        <dbReference type="Proteomes" id="UP000185557"/>
    </source>
</evidence>
<accession>A0A1U7J8C4</accession>
<reference evidence="4 5" key="1">
    <citation type="submission" date="2016-11" db="EMBL/GenBank/DDBJ databases">
        <title>Draft Genome Sequences of Nine Cyanobacterial Strains from Diverse Habitats.</title>
        <authorList>
            <person name="Zhu T."/>
            <person name="Hou S."/>
            <person name="Lu X."/>
            <person name="Hess W.R."/>
        </authorList>
    </citation>
    <scope>NUCLEOTIDE SEQUENCE [LARGE SCALE GENOMIC DNA]</scope>
    <source>
        <strain evidence="4 5">NIES-30</strain>
    </source>
</reference>
<dbReference type="Proteomes" id="UP000185557">
    <property type="component" value="Unassembled WGS sequence"/>
</dbReference>
<gene>
    <name evidence="4" type="ORF">NIES30_07015</name>
</gene>
<dbReference type="EMBL" id="MRCG01000003">
    <property type="protein sequence ID" value="OKH49583.1"/>
    <property type="molecule type" value="Genomic_DNA"/>
</dbReference>
<dbReference type="InterPro" id="IPR003646">
    <property type="entry name" value="SH3-like_bac-type"/>
</dbReference>
<feature type="compositionally biased region" description="Polar residues" evidence="1">
    <location>
        <begin position="239"/>
        <end position="248"/>
    </location>
</feature>
<feature type="signal peptide" evidence="2">
    <location>
        <begin position="1"/>
        <end position="18"/>
    </location>
</feature>
<name>A0A1U7J8C4_9CYAN</name>
<dbReference type="AlphaFoldDB" id="A0A1U7J8C4"/>
<proteinExistence type="predicted"/>
<feature type="chain" id="PRO_5012685285" description="SH3b domain-containing protein" evidence="2">
    <location>
        <begin position="19"/>
        <end position="260"/>
    </location>
</feature>
<feature type="region of interest" description="Disordered" evidence="1">
    <location>
        <begin position="24"/>
        <end position="78"/>
    </location>
</feature>
<keyword evidence="2" id="KW-0732">Signal</keyword>
<evidence type="ECO:0000313" key="4">
    <source>
        <dbReference type="EMBL" id="OKH49583.1"/>
    </source>
</evidence>
<sequence length="260" mass="26869">MAVALCSVFVAVAAIAVALGRRNDPTVVMPTNPEAQTEEQPAVVDPTEPAPGTDPETGTTPTPNPPEPGVGGTGQAVNPPQAAQLIASQPGSQINLRSQPTTSADSRGYGVVGDPVMLLRSTEASDGTWYFVKFDQSGAEGWIRGDFINTEGRATPLSDRASQSDTCEGTMEGMAVTAFYDANGFHLVRFVNLETRNTFDATLSRQGSSNAGQPLYQGSASPPAGGSYPVALTDLSGGNPRSGSQVSLNYTGIEGSATCQ</sequence>
<feature type="compositionally biased region" description="Low complexity" evidence="1">
    <location>
        <begin position="46"/>
        <end position="61"/>
    </location>
</feature>